<proteinExistence type="predicted"/>
<gene>
    <name evidence="1" type="ORF">MRB53_010389</name>
</gene>
<sequence length="149" mass="16699">MGGVTFVATHDPGGQALHQYFQHPLSKGWRSASLSHLAVTRSDHSLPSRYCSHGLSLPSRCRSQRPLSPISQLLALSLASRRSDHRCVPEVSLAAAQPLRQPAPSTGRSDPQLNYCIVEKMPTKDFMQRRSHQDCHHDLMQRRKKPSKN</sequence>
<name>A0ACC2LSQ1_PERAE</name>
<protein>
    <submittedName>
        <fullName evidence="1">Uncharacterized protein</fullName>
    </submittedName>
</protein>
<organism evidence="1 2">
    <name type="scientific">Persea americana</name>
    <name type="common">Avocado</name>
    <dbReference type="NCBI Taxonomy" id="3435"/>
    <lineage>
        <taxon>Eukaryota</taxon>
        <taxon>Viridiplantae</taxon>
        <taxon>Streptophyta</taxon>
        <taxon>Embryophyta</taxon>
        <taxon>Tracheophyta</taxon>
        <taxon>Spermatophyta</taxon>
        <taxon>Magnoliopsida</taxon>
        <taxon>Magnoliidae</taxon>
        <taxon>Laurales</taxon>
        <taxon>Lauraceae</taxon>
        <taxon>Persea</taxon>
    </lineage>
</organism>
<reference evidence="1 2" key="1">
    <citation type="journal article" date="2022" name="Hortic Res">
        <title>A haplotype resolved chromosomal level avocado genome allows analysis of novel avocado genes.</title>
        <authorList>
            <person name="Nath O."/>
            <person name="Fletcher S.J."/>
            <person name="Hayward A."/>
            <person name="Shaw L.M."/>
            <person name="Masouleh A.K."/>
            <person name="Furtado A."/>
            <person name="Henry R.J."/>
            <person name="Mitter N."/>
        </authorList>
    </citation>
    <scope>NUCLEOTIDE SEQUENCE [LARGE SCALE GENOMIC DNA]</scope>
    <source>
        <strain evidence="2">cv. Hass</strain>
    </source>
</reference>
<dbReference type="EMBL" id="CM056811">
    <property type="protein sequence ID" value="KAJ8636122.1"/>
    <property type="molecule type" value="Genomic_DNA"/>
</dbReference>
<evidence type="ECO:0000313" key="1">
    <source>
        <dbReference type="EMBL" id="KAJ8636122.1"/>
    </source>
</evidence>
<keyword evidence="2" id="KW-1185">Reference proteome</keyword>
<accession>A0ACC2LSQ1</accession>
<evidence type="ECO:0000313" key="2">
    <source>
        <dbReference type="Proteomes" id="UP001234297"/>
    </source>
</evidence>
<dbReference type="Proteomes" id="UP001234297">
    <property type="component" value="Chromosome 3"/>
</dbReference>
<comment type="caution">
    <text evidence="1">The sequence shown here is derived from an EMBL/GenBank/DDBJ whole genome shotgun (WGS) entry which is preliminary data.</text>
</comment>